<comment type="caution">
    <text evidence="3">The sequence shown here is derived from an EMBL/GenBank/DDBJ whole genome shotgun (WGS) entry which is preliminary data.</text>
</comment>
<dbReference type="EMBL" id="JAFNEN010000102">
    <property type="protein sequence ID" value="KAG8194607.1"/>
    <property type="molecule type" value="Genomic_DNA"/>
</dbReference>
<evidence type="ECO:0000256" key="1">
    <source>
        <dbReference type="SAM" id="MobiDB-lite"/>
    </source>
</evidence>
<evidence type="ECO:0000256" key="2">
    <source>
        <dbReference type="SAM" id="SignalP"/>
    </source>
</evidence>
<proteinExistence type="predicted"/>
<organism evidence="3 4">
    <name type="scientific">Oedothorax gibbosus</name>
    <dbReference type="NCBI Taxonomy" id="931172"/>
    <lineage>
        <taxon>Eukaryota</taxon>
        <taxon>Metazoa</taxon>
        <taxon>Ecdysozoa</taxon>
        <taxon>Arthropoda</taxon>
        <taxon>Chelicerata</taxon>
        <taxon>Arachnida</taxon>
        <taxon>Araneae</taxon>
        <taxon>Araneomorphae</taxon>
        <taxon>Entelegynae</taxon>
        <taxon>Araneoidea</taxon>
        <taxon>Linyphiidae</taxon>
        <taxon>Erigoninae</taxon>
        <taxon>Oedothorax</taxon>
    </lineage>
</organism>
<feature type="region of interest" description="Disordered" evidence="1">
    <location>
        <begin position="48"/>
        <end position="114"/>
    </location>
</feature>
<name>A0AAV6VD52_9ARAC</name>
<gene>
    <name evidence="3" type="ORF">JTE90_013342</name>
</gene>
<reference evidence="3 4" key="1">
    <citation type="journal article" date="2022" name="Nat. Ecol. Evol.">
        <title>A masculinizing supergene underlies an exaggerated male reproductive morph in a spider.</title>
        <authorList>
            <person name="Hendrickx F."/>
            <person name="De Corte Z."/>
            <person name="Sonet G."/>
            <person name="Van Belleghem S.M."/>
            <person name="Kostlbacher S."/>
            <person name="Vangestel C."/>
        </authorList>
    </citation>
    <scope>NUCLEOTIDE SEQUENCE [LARGE SCALE GENOMIC DNA]</scope>
    <source>
        <strain evidence="3">W744_W776</strain>
    </source>
</reference>
<evidence type="ECO:0000313" key="4">
    <source>
        <dbReference type="Proteomes" id="UP000827092"/>
    </source>
</evidence>
<evidence type="ECO:0008006" key="5">
    <source>
        <dbReference type="Google" id="ProtNLM"/>
    </source>
</evidence>
<feature type="chain" id="PRO_5043428678" description="Secreted protein" evidence="2">
    <location>
        <begin position="24"/>
        <end position="114"/>
    </location>
</feature>
<dbReference type="Proteomes" id="UP000827092">
    <property type="component" value="Unassembled WGS sequence"/>
</dbReference>
<dbReference type="AlphaFoldDB" id="A0AAV6VD52"/>
<keyword evidence="4" id="KW-1185">Reference proteome</keyword>
<protein>
    <recommendedName>
        <fullName evidence="5">Secreted protein</fullName>
    </recommendedName>
</protein>
<accession>A0AAV6VD52</accession>
<feature type="signal peptide" evidence="2">
    <location>
        <begin position="1"/>
        <end position="23"/>
    </location>
</feature>
<feature type="compositionally biased region" description="Basic and acidic residues" evidence="1">
    <location>
        <begin position="75"/>
        <end position="87"/>
    </location>
</feature>
<keyword evidence="2" id="KW-0732">Signal</keyword>
<sequence>MLKYEIWPLVQLISIELLIRCLGMPRTGLSVGPGTVYSWRRPFRMTTNRLPPFRIGPAPTQSVDPPTDPAPIGRRPRDVTPPRHSEQRTNGGEQQEFRRSFAILPPRSPPSSFH</sequence>
<evidence type="ECO:0000313" key="3">
    <source>
        <dbReference type="EMBL" id="KAG8194607.1"/>
    </source>
</evidence>